<dbReference type="PANTHER" id="PTHR47018:SF3">
    <property type="entry name" value="MYCBP-ASSOCIATED PROTEIN"/>
    <property type="match status" value="1"/>
</dbReference>
<protein>
    <submittedName>
        <fullName evidence="2">E3 ubiquitin-protein ligase RNF31</fullName>
    </submittedName>
</protein>
<sequence length="357" mass="40887">MPKTQYNTCVRYGKAYSRALRAHFLTQTALLSFVLQLVFDSPEISPMRRKLLDMCRKVYRGSARVLREADVILLAIQERGRTARLWFQFIRQVELIRLFLRAERVGDWDLHLHAVREMLPYFHAAGHLNKSAQLYLQLMTSSASRLPPAERDALFGGGFCVRKQDKLWSGNFSDQTIGMDYMRLPKGYRGNNHAGQRYKEYYCSLGEKYAIYRTVEVIRALENFCGISVISSYQHTDIRDARINLNADHKEKFKNWLAQHNPFDKPADQLVCLSSGLVADITVSCDKAFMISASMAKYVGRAFSDITLHRKEKAVPLSAMNRSISVQGAAVQVNPTQLFHRIIIAQKDVSDLEQHFA</sequence>
<organism evidence="2 3">
    <name type="scientific">Frankliniella fusca</name>
    <dbReference type="NCBI Taxonomy" id="407009"/>
    <lineage>
        <taxon>Eukaryota</taxon>
        <taxon>Metazoa</taxon>
        <taxon>Ecdysozoa</taxon>
        <taxon>Arthropoda</taxon>
        <taxon>Hexapoda</taxon>
        <taxon>Insecta</taxon>
        <taxon>Pterygota</taxon>
        <taxon>Neoptera</taxon>
        <taxon>Paraneoptera</taxon>
        <taxon>Thysanoptera</taxon>
        <taxon>Terebrantia</taxon>
        <taxon>Thripoidea</taxon>
        <taxon>Thripidae</taxon>
        <taxon>Frankliniella</taxon>
    </lineage>
</organism>
<dbReference type="AlphaFoldDB" id="A0AAE1HE42"/>
<reference evidence="2" key="2">
    <citation type="journal article" date="2023" name="BMC Genomics">
        <title>Pest status, molecular evolution, and epigenetic factors derived from the genome assembly of Frankliniella fusca, a thysanopteran phytovirus vector.</title>
        <authorList>
            <person name="Catto M.A."/>
            <person name="Labadie P.E."/>
            <person name="Jacobson A.L."/>
            <person name="Kennedy G.G."/>
            <person name="Srinivasan R."/>
            <person name="Hunt B.G."/>
        </authorList>
    </citation>
    <scope>NUCLEOTIDE SEQUENCE</scope>
    <source>
        <strain evidence="2">PL_HMW_Pooled</strain>
    </source>
</reference>
<feature type="transmembrane region" description="Helical" evidence="1">
    <location>
        <begin position="20"/>
        <end position="39"/>
    </location>
</feature>
<accession>A0AAE1HE42</accession>
<reference evidence="2" key="1">
    <citation type="submission" date="2021-07" db="EMBL/GenBank/DDBJ databases">
        <authorList>
            <person name="Catto M.A."/>
            <person name="Jacobson A."/>
            <person name="Kennedy G."/>
            <person name="Labadie P."/>
            <person name="Hunt B.G."/>
            <person name="Srinivasan R."/>
        </authorList>
    </citation>
    <scope>NUCLEOTIDE SEQUENCE</scope>
    <source>
        <strain evidence="2">PL_HMW_Pooled</strain>
        <tissue evidence="2">Head</tissue>
    </source>
</reference>
<keyword evidence="1" id="KW-1133">Transmembrane helix</keyword>
<comment type="caution">
    <text evidence="2">The sequence shown here is derived from an EMBL/GenBank/DDBJ whole genome shotgun (WGS) entry which is preliminary data.</text>
</comment>
<keyword evidence="3" id="KW-1185">Reference proteome</keyword>
<gene>
    <name evidence="2" type="ORF">KUF71_001100</name>
</gene>
<evidence type="ECO:0000313" key="3">
    <source>
        <dbReference type="Proteomes" id="UP001219518"/>
    </source>
</evidence>
<keyword evidence="1" id="KW-0472">Membrane</keyword>
<evidence type="ECO:0000256" key="1">
    <source>
        <dbReference type="SAM" id="Phobius"/>
    </source>
</evidence>
<dbReference type="PANTHER" id="PTHR47018">
    <property type="entry name" value="CXC DOMAIN-CONTAINING PROTEIN-RELATED"/>
    <property type="match status" value="1"/>
</dbReference>
<name>A0AAE1HE42_9NEOP</name>
<evidence type="ECO:0000313" key="2">
    <source>
        <dbReference type="EMBL" id="KAK3918976.1"/>
    </source>
</evidence>
<proteinExistence type="predicted"/>
<dbReference type="EMBL" id="JAHWGI010000968">
    <property type="protein sequence ID" value="KAK3918976.1"/>
    <property type="molecule type" value="Genomic_DNA"/>
</dbReference>
<dbReference type="Proteomes" id="UP001219518">
    <property type="component" value="Unassembled WGS sequence"/>
</dbReference>
<keyword evidence="1" id="KW-0812">Transmembrane</keyword>